<keyword evidence="3 6" id="KW-0812">Transmembrane</keyword>
<keyword evidence="2" id="KW-1003">Cell membrane</keyword>
<evidence type="ECO:0000256" key="3">
    <source>
        <dbReference type="ARBA" id="ARBA00022692"/>
    </source>
</evidence>
<feature type="transmembrane region" description="Helical" evidence="6">
    <location>
        <begin position="391"/>
        <end position="411"/>
    </location>
</feature>
<dbReference type="InterPro" id="IPR023374">
    <property type="entry name" value="AttH-like_dom_sf"/>
</dbReference>
<dbReference type="EMBL" id="FUYE01000008">
    <property type="protein sequence ID" value="SKA97949.1"/>
    <property type="molecule type" value="Genomic_DNA"/>
</dbReference>
<dbReference type="InterPro" id="IPR003838">
    <property type="entry name" value="ABC3_permease_C"/>
</dbReference>
<dbReference type="PANTHER" id="PTHR38591:SF1">
    <property type="entry name" value="BLL1000 PROTEIN"/>
    <property type="match status" value="1"/>
</dbReference>
<keyword evidence="5 6" id="KW-0472">Membrane</keyword>
<keyword evidence="4 6" id="KW-1133">Transmembrane helix</keyword>
<evidence type="ECO:0000259" key="8">
    <source>
        <dbReference type="Pfam" id="PF07143"/>
    </source>
</evidence>
<evidence type="ECO:0000256" key="4">
    <source>
        <dbReference type="ARBA" id="ARBA00022989"/>
    </source>
</evidence>
<proteinExistence type="predicted"/>
<comment type="subcellular location">
    <subcellularLocation>
        <location evidence="1">Cell membrane</location>
        <topology evidence="1">Multi-pass membrane protein</topology>
    </subcellularLocation>
</comment>
<dbReference type="Pfam" id="PF12704">
    <property type="entry name" value="MacB_PCD"/>
    <property type="match status" value="2"/>
</dbReference>
<feature type="transmembrane region" description="Helical" evidence="6">
    <location>
        <begin position="851"/>
        <end position="874"/>
    </location>
</feature>
<sequence>MTPNHERGLSGGPSERSALSAFGSLFYRFILRPFLAEPVRTALTVLGIMLGVAVMLAIQLANSGSLRGFSAALDAVSGKASLEITAPPLGIDERWLPDLAWLREYGVATPLIEADVLSVTDHGRETLRLIGVDALRDPALRDYAIGHEGDDAVAATGMQLMSFLGEPETMLLSASFAKRHGLQAGDPIKLWIGDRERVCRIAGVFGEASAANSATPGAALAAQSLAILDIANAQVLLDKAGRVDRLELRLDEGVDVAEAEQGIRQRLPERFTLQRPQRRTAAVEKMLAAFHFNLTMLSGIALVVGVFLIYNTISVAVMTRRREVGMLRTLGVTQRQVMSLFLGKAALLGVCGALLGVPLAKGLAEAAVALTSTTVDTLYIAAAAQVPELNWLHFVLALGVAVPLSLLAAMLPVREVGRVSPVEAMRESEGHGVQTVSKTQALRAWLGALASGGAGYWASQQPAVSGLPLWGYFTCFCAIIGMSLLVPLLLRGTAQALRGVLGRVFGIEGRLAVAQIRASTHRLSISVAALAVSLALTVAIAVMVGSFRQTVLYWVDQTLGADLYVRPGTPARSQSPPTLSDETLQTLRDHPSVEVVETYRSTDMLYQDRMIKLGAGDFAIQLQHGRIAFKTRGDSKQLLKQAKEQQQVFVSESFALRFQVREGDVISLRTPKGETRFTIAALFYDYSNDSGTISMDREWFQYWFGESQPTHVAMYLKARADPETVKADLVQRLDGRGFVSIFTNAGLKSEVLRIFDSTFAITWALEIIAVLVAMAGIAVTMMTLVLERQAEIRLLRIAGAEVAQVRRTLMLESGFLGAVSQGLGLVVGLLLSLVLIHVINPQSFGWSIRFHMPWGFLMGATLLTIAGTVFAGLWPARRILAKGLGVVVLWMGFTHHSIQAQSPEWKPAVPGYQYQFPRDHGQHPEHKIEWWYFTGNLQGDQGNKLGYQLTFFRIGAVNVPQVKSPWALRDVWMAHFAISDLSGQKYRCGDRLNREGPGLAGANEKRVWNEDWQCTMTSEGAFHLQAKDRDFALDLTLQSGKPAVIHGQDGISQKGVTPGNASHYYSLTRMPTQGEVVLGTKRFSVSGESWMDHEFGTSFLEPGTVGWDWFSIQLDDGHELMLFQLRGGSADQSSAGTIIDPRGQVTSLNAEDFQLTPGAVWTSPGGARYPVEWQISIPKNGIQLHSRTRLQDQEFQSEATPGLGYWEGAVEYGGEVQGKPVQGRGYLEMTGYSGKSMSLWFGQK</sequence>
<evidence type="ECO:0000313" key="11">
    <source>
        <dbReference type="Proteomes" id="UP000190774"/>
    </source>
</evidence>
<dbReference type="PANTHER" id="PTHR38591">
    <property type="entry name" value="HYDROLASE"/>
    <property type="match status" value="1"/>
</dbReference>
<dbReference type="SUPFAM" id="SSF159245">
    <property type="entry name" value="AttH-like"/>
    <property type="match status" value="1"/>
</dbReference>
<dbReference type="Gene3D" id="2.40.370.10">
    <property type="entry name" value="AttH-like domain"/>
    <property type="match status" value="2"/>
</dbReference>
<keyword evidence="10" id="KW-0378">Hydrolase</keyword>
<organism evidence="10 11">
    <name type="scientific">Prosthecobacter debontii</name>
    <dbReference type="NCBI Taxonomy" id="48467"/>
    <lineage>
        <taxon>Bacteria</taxon>
        <taxon>Pseudomonadati</taxon>
        <taxon>Verrucomicrobiota</taxon>
        <taxon>Verrucomicrobiia</taxon>
        <taxon>Verrucomicrobiales</taxon>
        <taxon>Verrucomicrobiaceae</taxon>
        <taxon>Prosthecobacter</taxon>
    </lineage>
</organism>
<name>A0A1T4Y836_9BACT</name>
<accession>A0A1T4Y836</accession>
<dbReference type="OrthoDB" id="9770826at2"/>
<dbReference type="Proteomes" id="UP000190774">
    <property type="component" value="Unassembled WGS sequence"/>
</dbReference>
<dbReference type="STRING" id="48467.SAMN02745166_02650"/>
<evidence type="ECO:0000313" key="10">
    <source>
        <dbReference type="EMBL" id="SKA97949.1"/>
    </source>
</evidence>
<feature type="transmembrane region" description="Helical" evidence="6">
    <location>
        <begin position="441"/>
        <end position="458"/>
    </location>
</feature>
<gene>
    <name evidence="10" type="ORF">SAMN02745166_02650</name>
</gene>
<feature type="transmembrane region" description="Helical" evidence="6">
    <location>
        <begin position="294"/>
        <end position="317"/>
    </location>
</feature>
<feature type="transmembrane region" description="Helical" evidence="6">
    <location>
        <begin position="337"/>
        <end position="359"/>
    </location>
</feature>
<feature type="transmembrane region" description="Helical" evidence="6">
    <location>
        <begin position="41"/>
        <end position="61"/>
    </location>
</feature>
<dbReference type="AlphaFoldDB" id="A0A1T4Y836"/>
<feature type="domain" description="MacB-like periplasmic core" evidence="9">
    <location>
        <begin position="41"/>
        <end position="265"/>
    </location>
</feature>
<dbReference type="InterPro" id="IPR025857">
    <property type="entry name" value="MacB_PCD"/>
</dbReference>
<evidence type="ECO:0000259" key="7">
    <source>
        <dbReference type="Pfam" id="PF02687"/>
    </source>
</evidence>
<evidence type="ECO:0000256" key="5">
    <source>
        <dbReference type="ARBA" id="ARBA00023136"/>
    </source>
</evidence>
<keyword evidence="11" id="KW-1185">Reference proteome</keyword>
<dbReference type="GO" id="GO:0016787">
    <property type="term" value="F:hydrolase activity"/>
    <property type="evidence" value="ECO:0007669"/>
    <property type="project" value="UniProtKB-KW"/>
</dbReference>
<feature type="transmembrane region" description="Helical" evidence="6">
    <location>
        <begin position="525"/>
        <end position="547"/>
    </location>
</feature>
<feature type="transmembrane region" description="Helical" evidence="6">
    <location>
        <begin position="470"/>
        <end position="490"/>
    </location>
</feature>
<feature type="transmembrane region" description="Helical" evidence="6">
    <location>
        <begin position="815"/>
        <end position="839"/>
    </location>
</feature>
<dbReference type="Pfam" id="PF07143">
    <property type="entry name" value="CrtC"/>
    <property type="match status" value="1"/>
</dbReference>
<evidence type="ECO:0000259" key="9">
    <source>
        <dbReference type="Pfam" id="PF12704"/>
    </source>
</evidence>
<dbReference type="Pfam" id="PF17186">
    <property type="entry name" value="Lipocalin_9"/>
    <property type="match status" value="1"/>
</dbReference>
<feature type="transmembrane region" description="Helical" evidence="6">
    <location>
        <begin position="763"/>
        <end position="786"/>
    </location>
</feature>
<protein>
    <submittedName>
        <fullName evidence="10">Predicted secreted hydrolase</fullName>
    </submittedName>
</protein>
<evidence type="ECO:0000256" key="6">
    <source>
        <dbReference type="SAM" id="Phobius"/>
    </source>
</evidence>
<evidence type="ECO:0000256" key="2">
    <source>
        <dbReference type="ARBA" id="ARBA00022475"/>
    </source>
</evidence>
<dbReference type="Pfam" id="PF02687">
    <property type="entry name" value="FtsX"/>
    <property type="match status" value="2"/>
</dbReference>
<dbReference type="GO" id="GO:0005886">
    <property type="term" value="C:plasma membrane"/>
    <property type="evidence" value="ECO:0007669"/>
    <property type="project" value="UniProtKB-SubCell"/>
</dbReference>
<feature type="domain" description="MacB-like periplasmic core" evidence="9">
    <location>
        <begin position="525"/>
        <end position="731"/>
    </location>
</feature>
<feature type="domain" description="ABC3 transporter permease C-terminal" evidence="7">
    <location>
        <begin position="296"/>
        <end position="421"/>
    </location>
</feature>
<dbReference type="InterPro" id="IPR010791">
    <property type="entry name" value="AttH_dom"/>
</dbReference>
<reference evidence="11" key="1">
    <citation type="submission" date="2017-02" db="EMBL/GenBank/DDBJ databases">
        <authorList>
            <person name="Varghese N."/>
            <person name="Submissions S."/>
        </authorList>
    </citation>
    <scope>NUCLEOTIDE SEQUENCE [LARGE SCALE GENOMIC DNA]</scope>
    <source>
        <strain evidence="11">ATCC 700200</strain>
    </source>
</reference>
<feature type="domain" description="AttH" evidence="8">
    <location>
        <begin position="928"/>
        <end position="1097"/>
    </location>
</feature>
<evidence type="ECO:0000256" key="1">
    <source>
        <dbReference type="ARBA" id="ARBA00004651"/>
    </source>
</evidence>
<feature type="domain" description="ABC3 transporter permease C-terminal" evidence="7">
    <location>
        <begin position="767"/>
        <end position="882"/>
    </location>
</feature>